<dbReference type="SUPFAM" id="SSF55729">
    <property type="entry name" value="Acyl-CoA N-acyltransferases (Nat)"/>
    <property type="match status" value="1"/>
</dbReference>
<evidence type="ECO:0000256" key="2">
    <source>
        <dbReference type="ARBA" id="ARBA00023315"/>
    </source>
</evidence>
<name>A0A2S2DS08_9BACT</name>
<dbReference type="Pfam" id="PF13673">
    <property type="entry name" value="Acetyltransf_10"/>
    <property type="match status" value="1"/>
</dbReference>
<dbReference type="AlphaFoldDB" id="A0A2S2DS08"/>
<dbReference type="InterPro" id="IPR050832">
    <property type="entry name" value="Bact_Acetyltransf"/>
</dbReference>
<dbReference type="PANTHER" id="PTHR43877:SF2">
    <property type="entry name" value="AMINOALKYLPHOSPHONATE N-ACETYLTRANSFERASE-RELATED"/>
    <property type="match status" value="1"/>
</dbReference>
<dbReference type="KEGG" id="psez:HME7025_00273"/>
<dbReference type="Proteomes" id="UP000245468">
    <property type="component" value="Chromosome"/>
</dbReference>
<keyword evidence="1 4" id="KW-0808">Transferase</keyword>
<gene>
    <name evidence="4" type="primary">phnO</name>
    <name evidence="4" type="ORF">HME7025_00273</name>
</gene>
<dbReference type="GO" id="GO:0016747">
    <property type="term" value="F:acyltransferase activity, transferring groups other than amino-acyl groups"/>
    <property type="evidence" value="ECO:0007669"/>
    <property type="project" value="InterPro"/>
</dbReference>
<feature type="domain" description="N-acetyltransferase" evidence="3">
    <location>
        <begin position="5"/>
        <end position="146"/>
    </location>
</feature>
<keyword evidence="5" id="KW-1185">Reference proteome</keyword>
<accession>A0A2S2DS08</accession>
<dbReference type="OrthoDB" id="9792929at2"/>
<protein>
    <submittedName>
        <fullName evidence="4">Protein PhnO</fullName>
        <ecNumber evidence="4">2.3.1.-</ecNumber>
    </submittedName>
</protein>
<reference evidence="5" key="1">
    <citation type="submission" date="2018-05" db="EMBL/GenBank/DDBJ databases">
        <title>Pseudarcicella sp. HME7025 Genome sequencing and assembly.</title>
        <authorList>
            <person name="Kim H."/>
            <person name="Kang H."/>
            <person name="Joh K."/>
        </authorList>
    </citation>
    <scope>NUCLEOTIDE SEQUENCE [LARGE SCALE GENOMIC DNA]</scope>
    <source>
        <strain evidence="5">HME7025</strain>
    </source>
</reference>
<dbReference type="InterPro" id="IPR000182">
    <property type="entry name" value="GNAT_dom"/>
</dbReference>
<evidence type="ECO:0000256" key="1">
    <source>
        <dbReference type="ARBA" id="ARBA00022679"/>
    </source>
</evidence>
<dbReference type="PANTHER" id="PTHR43877">
    <property type="entry name" value="AMINOALKYLPHOSPHONATE N-ACETYLTRANSFERASE-RELATED-RELATED"/>
    <property type="match status" value="1"/>
</dbReference>
<dbReference type="PROSITE" id="PS51186">
    <property type="entry name" value="GNAT"/>
    <property type="match status" value="1"/>
</dbReference>
<proteinExistence type="predicted"/>
<keyword evidence="2 4" id="KW-0012">Acyltransferase</keyword>
<dbReference type="EC" id="2.3.1.-" evidence="4"/>
<dbReference type="InterPro" id="IPR016181">
    <property type="entry name" value="Acyl_CoA_acyltransferase"/>
</dbReference>
<dbReference type="EMBL" id="CP029346">
    <property type="protein sequence ID" value="AWL08156.1"/>
    <property type="molecule type" value="Genomic_DNA"/>
</dbReference>
<dbReference type="RefSeq" id="WP_109321925.1">
    <property type="nucleotide sequence ID" value="NZ_CP029346.1"/>
</dbReference>
<evidence type="ECO:0000259" key="3">
    <source>
        <dbReference type="PROSITE" id="PS51186"/>
    </source>
</evidence>
<evidence type="ECO:0000313" key="4">
    <source>
        <dbReference type="EMBL" id="AWL08156.1"/>
    </source>
</evidence>
<sequence length="146" mass="16818">MNPSFSIRRAKLEDENAVLGLVDELENRASDPRVFHQIWKEYLGHAHTFVWVVESQENQLVGFLSVIGQNLLHHEGMVYEIQELIVTAACQGNGLGRKLIETLRAELKEKDVKSIEVTSNKRRKEAHAFYEAMGFTNSHEKFTIYF</sequence>
<dbReference type="CDD" id="cd04301">
    <property type="entry name" value="NAT_SF"/>
    <property type="match status" value="1"/>
</dbReference>
<dbReference type="Gene3D" id="3.40.630.30">
    <property type="match status" value="1"/>
</dbReference>
<organism evidence="4 5">
    <name type="scientific">Aquirufa nivalisilvae</name>
    <dbReference type="NCBI Taxonomy" id="2516557"/>
    <lineage>
        <taxon>Bacteria</taxon>
        <taxon>Pseudomonadati</taxon>
        <taxon>Bacteroidota</taxon>
        <taxon>Cytophagia</taxon>
        <taxon>Cytophagales</taxon>
        <taxon>Flectobacillaceae</taxon>
        <taxon>Aquirufa</taxon>
    </lineage>
</organism>
<evidence type="ECO:0000313" key="5">
    <source>
        <dbReference type="Proteomes" id="UP000245468"/>
    </source>
</evidence>